<feature type="compositionally biased region" description="Basic and acidic residues" evidence="6">
    <location>
        <begin position="297"/>
        <end position="310"/>
    </location>
</feature>
<evidence type="ECO:0000256" key="4">
    <source>
        <dbReference type="ARBA" id="ARBA00023136"/>
    </source>
</evidence>
<reference evidence="9 11" key="1">
    <citation type="submission" date="2015-05" db="EMBL/GenBank/DDBJ databases">
        <authorList>
            <person name="Wang D.B."/>
            <person name="Wang M."/>
        </authorList>
    </citation>
    <scope>NUCLEOTIDE SEQUENCE [LARGE SCALE GENOMIC DNA]</scope>
    <source>
        <strain evidence="9">VL1</strain>
    </source>
</reference>
<name>A0A0G4KEY5_VERLO</name>
<dbReference type="Pfam" id="PF20684">
    <property type="entry name" value="Fung_rhodopsin"/>
    <property type="match status" value="1"/>
</dbReference>
<dbReference type="PANTHER" id="PTHR33048">
    <property type="entry name" value="PTH11-LIKE INTEGRAL MEMBRANE PROTEIN (AFU_ORTHOLOGUE AFUA_5G11245)"/>
    <property type="match status" value="1"/>
</dbReference>
<evidence type="ECO:0000259" key="8">
    <source>
        <dbReference type="Pfam" id="PF20684"/>
    </source>
</evidence>
<dbReference type="Proteomes" id="UP000044602">
    <property type="component" value="Unassembled WGS sequence"/>
</dbReference>
<evidence type="ECO:0000256" key="2">
    <source>
        <dbReference type="ARBA" id="ARBA00022692"/>
    </source>
</evidence>
<feature type="transmembrane region" description="Helical" evidence="7">
    <location>
        <begin position="198"/>
        <end position="220"/>
    </location>
</feature>
<evidence type="ECO:0000256" key="1">
    <source>
        <dbReference type="ARBA" id="ARBA00004141"/>
    </source>
</evidence>
<gene>
    <name evidence="9" type="ORF">BN1708_009208</name>
    <name evidence="10" type="ORF">HYQ45_001091</name>
</gene>
<feature type="transmembrane region" description="Helical" evidence="7">
    <location>
        <begin position="79"/>
        <end position="105"/>
    </location>
</feature>
<dbReference type="InterPro" id="IPR052337">
    <property type="entry name" value="SAT4-like"/>
</dbReference>
<feature type="transmembrane region" description="Helical" evidence="7">
    <location>
        <begin position="40"/>
        <end position="59"/>
    </location>
</feature>
<dbReference type="Proteomes" id="UP000689129">
    <property type="component" value="Unassembled WGS sequence"/>
</dbReference>
<evidence type="ECO:0000256" key="6">
    <source>
        <dbReference type="SAM" id="MobiDB-lite"/>
    </source>
</evidence>
<comment type="similarity">
    <text evidence="5">Belongs to the SAT4 family.</text>
</comment>
<evidence type="ECO:0000313" key="10">
    <source>
        <dbReference type="EMBL" id="KAG7142575.1"/>
    </source>
</evidence>
<dbReference type="AlphaFoldDB" id="A0A0G4KEY5"/>
<feature type="domain" description="Rhodopsin" evidence="8">
    <location>
        <begin position="24"/>
        <end position="253"/>
    </location>
</feature>
<feature type="region of interest" description="Disordered" evidence="6">
    <location>
        <begin position="335"/>
        <end position="354"/>
    </location>
</feature>
<keyword evidence="2 7" id="KW-0812">Transmembrane</keyword>
<dbReference type="PANTHER" id="PTHR33048:SF47">
    <property type="entry name" value="INTEGRAL MEMBRANE PROTEIN-RELATED"/>
    <property type="match status" value="1"/>
</dbReference>
<accession>A0A0G4KEY5</accession>
<sequence length="354" mass="39296">MAKDHGQVVSWYICTAVAFVFVVARLWIRISKFRSLGIDDGFIILALCCLIGDLVIQQHMFNLGMSDMANVDHEQMKKIMQMIVPGSVLYVTTLWAIKIALVIFYKRIAAVGSTLQKIYNGALCVLVASWATIFFHILFQCFPHDKRWSQDPDYQCDPRNAEINYWLTIILNIGTDVILISLPISMVMKLQMKLKQKLGVAAIFALGFLVVIASIIRAYYSKRNETMLTCTVSMIEASVAIIATCLPPLRTLFLGHFSSAGTNSGYRHYELSSAGHARSRRTQQSRITTNIVGGTHKSNDSEDELVKDPARTAPPSGAVLAEEKGGGIVVSTTFQMDHGTDVESNRSTPLFHAQ</sequence>
<dbReference type="GO" id="GO:0016020">
    <property type="term" value="C:membrane"/>
    <property type="evidence" value="ECO:0007669"/>
    <property type="project" value="UniProtKB-SubCell"/>
</dbReference>
<keyword evidence="3 7" id="KW-1133">Transmembrane helix</keyword>
<feature type="transmembrane region" description="Helical" evidence="7">
    <location>
        <begin position="117"/>
        <end position="139"/>
    </location>
</feature>
<protein>
    <recommendedName>
        <fullName evidence="8">Rhodopsin domain-containing protein</fullName>
    </recommendedName>
</protein>
<feature type="transmembrane region" description="Helical" evidence="7">
    <location>
        <begin position="163"/>
        <end position="186"/>
    </location>
</feature>
<feature type="transmembrane region" description="Helical" evidence="7">
    <location>
        <begin position="6"/>
        <end position="28"/>
    </location>
</feature>
<evidence type="ECO:0000256" key="3">
    <source>
        <dbReference type="ARBA" id="ARBA00022989"/>
    </source>
</evidence>
<comment type="subcellular location">
    <subcellularLocation>
        <location evidence="1">Membrane</location>
        <topology evidence="1">Multi-pass membrane protein</topology>
    </subcellularLocation>
</comment>
<evidence type="ECO:0000256" key="7">
    <source>
        <dbReference type="SAM" id="Phobius"/>
    </source>
</evidence>
<dbReference type="OrthoDB" id="5378633at2759"/>
<dbReference type="EMBL" id="JAEMWZ010000016">
    <property type="protein sequence ID" value="KAG7142575.1"/>
    <property type="molecule type" value="Genomic_DNA"/>
</dbReference>
<evidence type="ECO:0000313" key="11">
    <source>
        <dbReference type="Proteomes" id="UP000044602"/>
    </source>
</evidence>
<keyword evidence="11" id="KW-1185">Reference proteome</keyword>
<feature type="region of interest" description="Disordered" evidence="6">
    <location>
        <begin position="288"/>
        <end position="324"/>
    </location>
</feature>
<organism evidence="9 11">
    <name type="scientific">Verticillium longisporum</name>
    <name type="common">Verticillium dahliae var. longisporum</name>
    <dbReference type="NCBI Taxonomy" id="100787"/>
    <lineage>
        <taxon>Eukaryota</taxon>
        <taxon>Fungi</taxon>
        <taxon>Dikarya</taxon>
        <taxon>Ascomycota</taxon>
        <taxon>Pezizomycotina</taxon>
        <taxon>Sordariomycetes</taxon>
        <taxon>Hypocreomycetidae</taxon>
        <taxon>Glomerellales</taxon>
        <taxon>Plectosphaerellaceae</taxon>
        <taxon>Verticillium</taxon>
    </lineage>
</organism>
<evidence type="ECO:0000313" key="9">
    <source>
        <dbReference type="EMBL" id="CRJ87091.1"/>
    </source>
</evidence>
<proteinExistence type="inferred from homology"/>
<keyword evidence="4 7" id="KW-0472">Membrane</keyword>
<dbReference type="EMBL" id="CVQH01000558">
    <property type="protein sequence ID" value="CRJ87091.1"/>
    <property type="molecule type" value="Genomic_DNA"/>
</dbReference>
<evidence type="ECO:0000256" key="5">
    <source>
        <dbReference type="ARBA" id="ARBA00038359"/>
    </source>
</evidence>
<reference evidence="10" key="2">
    <citation type="journal article" date="2021" name="Mol. Plant Pathol.">
        <title>A 20-kb lineage-specific genomic region tames virulence in pathogenic amphidiploid Verticillium longisporum.</title>
        <authorList>
            <person name="Harting R."/>
            <person name="Starke J."/>
            <person name="Kusch H."/>
            <person name="Poggeler S."/>
            <person name="Maurus I."/>
            <person name="Schluter R."/>
            <person name="Landesfeind M."/>
            <person name="Bulla I."/>
            <person name="Nowrousian M."/>
            <person name="de Jonge R."/>
            <person name="Stahlhut G."/>
            <person name="Hoff K.J."/>
            <person name="Asshauer K.P."/>
            <person name="Thurmer A."/>
            <person name="Stanke M."/>
            <person name="Daniel R."/>
            <person name="Morgenstern B."/>
            <person name="Thomma B.P.H.J."/>
            <person name="Kronstad J.W."/>
            <person name="Braus-Stromeyer S.A."/>
            <person name="Braus G.H."/>
        </authorList>
    </citation>
    <scope>NUCLEOTIDE SEQUENCE</scope>
    <source>
        <strain evidence="10">Vl32</strain>
    </source>
</reference>
<dbReference type="STRING" id="100787.A0A0G4KEY5"/>
<dbReference type="InterPro" id="IPR049326">
    <property type="entry name" value="Rhodopsin_dom_fungi"/>
</dbReference>